<dbReference type="InterPro" id="IPR023210">
    <property type="entry name" value="NADP_OxRdtase_dom"/>
</dbReference>
<evidence type="ECO:0000259" key="1">
    <source>
        <dbReference type="Pfam" id="PF00248"/>
    </source>
</evidence>
<comment type="caution">
    <text evidence="2">The sequence shown here is derived from an EMBL/GenBank/DDBJ whole genome shotgun (WGS) entry which is preliminary data.</text>
</comment>
<dbReference type="InterPro" id="IPR036812">
    <property type="entry name" value="NAD(P)_OxRdtase_dom_sf"/>
</dbReference>
<dbReference type="PANTHER" id="PTHR43312:SF1">
    <property type="entry name" value="NADP-DEPENDENT OXIDOREDUCTASE DOMAIN-CONTAINING PROTEIN"/>
    <property type="match status" value="1"/>
</dbReference>
<reference evidence="2 3" key="1">
    <citation type="submission" date="2019-07" db="EMBL/GenBank/DDBJ databases">
        <authorList>
            <person name="Kim J."/>
        </authorList>
    </citation>
    <scope>NUCLEOTIDE SEQUENCE [LARGE SCALE GENOMIC DNA]</scope>
    <source>
        <strain evidence="2 3">JC52</strain>
    </source>
</reference>
<proteinExistence type="predicted"/>
<keyword evidence="3" id="KW-1185">Reference proteome</keyword>
<dbReference type="OrthoDB" id="9773828at2"/>
<gene>
    <name evidence="2" type="ORF">FPZ49_30685</name>
</gene>
<evidence type="ECO:0000313" key="2">
    <source>
        <dbReference type="EMBL" id="TVY03991.1"/>
    </source>
</evidence>
<dbReference type="PANTHER" id="PTHR43312">
    <property type="entry name" value="D-THREO-ALDOSE 1-DEHYDROGENASE"/>
    <property type="match status" value="1"/>
</dbReference>
<dbReference type="Proteomes" id="UP000317036">
    <property type="component" value="Unassembled WGS sequence"/>
</dbReference>
<feature type="domain" description="NADP-dependent oxidoreductase" evidence="1">
    <location>
        <begin position="16"/>
        <end position="206"/>
    </location>
</feature>
<sequence>MEKRKYGNTGLEFPILSFGAQRIVDGHDCSEEEAIHIVNRAIDEGITYFDTAPTYSDGQSEERLGKAFGSRRDQVFLVTKTTKRSRDEALRSLEASLKRLQTDYIDEFRLHSVKNWEEVDQIFANDGALQACIEAKEQGLIISGHRNPKIQLEAINRFPFDSALVPLSALDPFIYSFEHEFLPTAVDKGVAVVGMKVMGMGALEPWAEKALRYTFSLPMSTAILGMSTMEQLEKNLQVARDFQPMTDVEKLEFFKEIMHLTTFETMFWKSNDLGNPQSWAPRQVRV</sequence>
<dbReference type="Pfam" id="PF00248">
    <property type="entry name" value="Aldo_ket_red"/>
    <property type="match status" value="1"/>
</dbReference>
<name>A0A559JVS3_9BACL</name>
<protein>
    <submittedName>
        <fullName evidence="2">Aldo/keto reductase</fullName>
    </submittedName>
</protein>
<dbReference type="EMBL" id="VNJI01000061">
    <property type="protein sequence ID" value="TVY03991.1"/>
    <property type="molecule type" value="Genomic_DNA"/>
</dbReference>
<evidence type="ECO:0000313" key="3">
    <source>
        <dbReference type="Proteomes" id="UP000317036"/>
    </source>
</evidence>
<dbReference type="Gene3D" id="3.20.20.100">
    <property type="entry name" value="NADP-dependent oxidoreductase domain"/>
    <property type="match status" value="1"/>
</dbReference>
<dbReference type="AlphaFoldDB" id="A0A559JVS3"/>
<accession>A0A559JVS3</accession>
<dbReference type="InterPro" id="IPR053135">
    <property type="entry name" value="AKR2_Oxidoreductase"/>
</dbReference>
<dbReference type="SUPFAM" id="SSF51430">
    <property type="entry name" value="NAD(P)-linked oxidoreductase"/>
    <property type="match status" value="1"/>
</dbReference>
<organism evidence="2 3">
    <name type="scientific">Paenibacillus cremeus</name>
    <dbReference type="NCBI Taxonomy" id="2163881"/>
    <lineage>
        <taxon>Bacteria</taxon>
        <taxon>Bacillati</taxon>
        <taxon>Bacillota</taxon>
        <taxon>Bacilli</taxon>
        <taxon>Bacillales</taxon>
        <taxon>Paenibacillaceae</taxon>
        <taxon>Paenibacillus</taxon>
    </lineage>
</organism>
<dbReference type="CDD" id="cd19100">
    <property type="entry name" value="AKR_unchar"/>
    <property type="match status" value="1"/>
</dbReference>
<dbReference type="RefSeq" id="WP_144854142.1">
    <property type="nucleotide sequence ID" value="NZ_VNJI01000061.1"/>
</dbReference>